<organism evidence="1 2">
    <name type="scientific">Mya arenaria</name>
    <name type="common">Soft-shell clam</name>
    <dbReference type="NCBI Taxonomy" id="6604"/>
    <lineage>
        <taxon>Eukaryota</taxon>
        <taxon>Metazoa</taxon>
        <taxon>Spiralia</taxon>
        <taxon>Lophotrochozoa</taxon>
        <taxon>Mollusca</taxon>
        <taxon>Bivalvia</taxon>
        <taxon>Autobranchia</taxon>
        <taxon>Heteroconchia</taxon>
        <taxon>Euheterodonta</taxon>
        <taxon>Imparidentia</taxon>
        <taxon>Neoheterodontei</taxon>
        <taxon>Myida</taxon>
        <taxon>Myoidea</taxon>
        <taxon>Myidae</taxon>
        <taxon>Mya</taxon>
    </lineage>
</organism>
<feature type="non-terminal residue" evidence="1">
    <location>
        <position position="1"/>
    </location>
</feature>
<reference evidence="1" key="1">
    <citation type="submission" date="2022-11" db="EMBL/GenBank/DDBJ databases">
        <title>Centuries of genome instability and evolution in soft-shell clam transmissible cancer (bioRxiv).</title>
        <authorList>
            <person name="Hart S.F.M."/>
            <person name="Yonemitsu M.A."/>
            <person name="Giersch R.M."/>
            <person name="Beal B.F."/>
            <person name="Arriagada G."/>
            <person name="Davis B.W."/>
            <person name="Ostrander E.A."/>
            <person name="Goff S.P."/>
            <person name="Metzger M.J."/>
        </authorList>
    </citation>
    <scope>NUCLEOTIDE SEQUENCE</scope>
    <source>
        <strain evidence="1">MELC-2E11</strain>
        <tissue evidence="1">Siphon/mantle</tissue>
    </source>
</reference>
<accession>A0ABY7ER09</accession>
<dbReference type="EMBL" id="CP111018">
    <property type="protein sequence ID" value="WAR11251.1"/>
    <property type="molecule type" value="Genomic_DNA"/>
</dbReference>
<evidence type="ECO:0000313" key="2">
    <source>
        <dbReference type="Proteomes" id="UP001164746"/>
    </source>
</evidence>
<gene>
    <name evidence="1" type="ORF">MAR_036327</name>
</gene>
<name>A0ABY7ER09_MYAAR</name>
<keyword evidence="2" id="KW-1185">Reference proteome</keyword>
<evidence type="ECO:0000313" key="1">
    <source>
        <dbReference type="EMBL" id="WAR11251.1"/>
    </source>
</evidence>
<sequence>MLKGVANRQKLVEKIVSRLNELPRLRTPLEYKICITDIQEKNLWHFSECPILLTHLVWLWYKRKLSVDMRYPDLYRSLLVERLHESCGSNSYKTNDVINALSQIAFEKLFAEDEKSTTVFEINEEENTTFASHKASSLKSGIISCINVPGDSPQYHFLHKTFQEYLAALFMAENFAKRCLRRIKRLYTNKRSESVISLSSFFCFLCGLNTKAAEELSKIMNQLFTDFCHREGYSFRNSSRFQYMILQGQIELDKINNSGVKLRLQHINIHVLAMGRICKLKWNDDIDLDDINLDPLFLKKAKALEQLIMTNKAGIVSLSINTDMTLTLPLANSSDNKILDLENCKGLKFLNVYNMAFKDVTGLVLSNLIQCSIKFKKLQKAPNLTSTFFNADFDSLKKMKMLKLANMMDLNWLHEDSERTEHLDLRRLGNQESLIELQLNPLSYPDVVNLPVRRLHTLQVGFNELQKAPQLMSTLLAHGTCQNERKGLSSHLKHVTLTNIRMTEEQFRRLPQSFEKAGSTTCELIHCYIEQDENVWQLDGVNKQQVTPFDCTTNLYLSATIITVEMFIRLVDWFTICGQSGECHLTDLDLKANLAVAQPSLPLLVSERRLSADYTTKFELTNIKMSTEQICQIVGRMNQLDHSVKLTLYKCSEILDEYNPLMNQMITLPIAPLDCTKHIEISEMEISEELFCYALTSVIHFGYTCKMLDFDILPNKVQPADNLEFSRTVDTNTHDHTAKLEFLYGTMPEHVFLRLASEAAESGHLVECEFHWCVVPSLHDDRPLREKLEEQSALQVETFIKVDPDLCFFNEDAEQFWNIRFKTNAK</sequence>
<protein>
    <submittedName>
        <fullName evidence="1">Uncharacterized protein</fullName>
    </submittedName>
</protein>
<dbReference type="Proteomes" id="UP001164746">
    <property type="component" value="Chromosome 7"/>
</dbReference>
<proteinExistence type="predicted"/>